<organism evidence="12 13">
    <name type="scientific">Zingiber officinale</name>
    <name type="common">Ginger</name>
    <name type="synonym">Amomum zingiber</name>
    <dbReference type="NCBI Taxonomy" id="94328"/>
    <lineage>
        <taxon>Eukaryota</taxon>
        <taxon>Viridiplantae</taxon>
        <taxon>Streptophyta</taxon>
        <taxon>Embryophyta</taxon>
        <taxon>Tracheophyta</taxon>
        <taxon>Spermatophyta</taxon>
        <taxon>Magnoliopsida</taxon>
        <taxon>Liliopsida</taxon>
        <taxon>Zingiberales</taxon>
        <taxon>Zingiberaceae</taxon>
        <taxon>Zingiber</taxon>
    </lineage>
</organism>
<sequence length="557" mass="62340">MPSTDIVRRLENFRATQEDEEASASPTWTLPTALAANAGVGAVSQRAVHRCGGAAAGLRHCSPIRLCHCASVRRKSLPPGPPYIPFFGNLIWFRHSLVDLVAVLRDLNATYGPVVTLRIGSEPVVFISDGDIAHAALIEHSSALADRPPPLPALGFVSAGQHTVSSGGNDPLWRHLRRNLVSDILHPSRVKIYAGGREWVLGVLVRNLRDRAEDKDGAVVVKDSFQFAMFCLLVLMCFGEKLDEGKLNEVKAETRRLLLYQENLNVLFFLPSITAYLFRNRLRRAREMFLKKKQVYLPLIEARKQSKKALGSTADKETSDRFVHSYVDSLLDMELSEEAGRKLTVDEIVALCSEFLNGGTDATSTALEWIMANLVKHQRIQTKLREEILRISSADEAVKEDQLQRIPYLRAVVMEGLRRHPPGQYLLPHRAMEDVSLCGGRYHIPKGTEVNFLVVGMNWSEKVWEDPMDFKPERFLEGGEGAAVDITGSREIKMMPFGAGRRICPGLGLAVLHLEYFVANLVKEFEWEAEGEVDLTEKEAFTTVMKTPLRARIIPRK</sequence>
<dbReference type="CDD" id="cd11075">
    <property type="entry name" value="CYP77_89"/>
    <property type="match status" value="1"/>
</dbReference>
<dbReference type="InterPro" id="IPR017972">
    <property type="entry name" value="Cyt_P450_CS"/>
</dbReference>
<gene>
    <name evidence="12" type="ORF">ZIOFF_046546</name>
</gene>
<evidence type="ECO:0000256" key="1">
    <source>
        <dbReference type="ARBA" id="ARBA00004167"/>
    </source>
</evidence>
<dbReference type="InterPro" id="IPR001128">
    <property type="entry name" value="Cyt_P450"/>
</dbReference>
<proteinExistence type="inferred from homology"/>
<keyword evidence="2 10" id="KW-0349">Heme</keyword>
<evidence type="ECO:0000256" key="2">
    <source>
        <dbReference type="ARBA" id="ARBA00022617"/>
    </source>
</evidence>
<keyword evidence="8 11" id="KW-0503">Monooxygenase</keyword>
<dbReference type="SUPFAM" id="SSF48264">
    <property type="entry name" value="Cytochrome P450"/>
    <property type="match status" value="1"/>
</dbReference>
<protein>
    <recommendedName>
        <fullName evidence="14">Cytochrome P450</fullName>
    </recommendedName>
</protein>
<dbReference type="PANTHER" id="PTHR24298">
    <property type="entry name" value="FLAVONOID 3'-MONOOXYGENASE-RELATED"/>
    <property type="match status" value="1"/>
</dbReference>
<keyword evidence="7 10" id="KW-0408">Iron</keyword>
<evidence type="ECO:0000256" key="10">
    <source>
        <dbReference type="PIRSR" id="PIRSR602401-1"/>
    </source>
</evidence>
<dbReference type="EMBL" id="JACMSC010000013">
    <property type="protein sequence ID" value="KAG6491614.1"/>
    <property type="molecule type" value="Genomic_DNA"/>
</dbReference>
<dbReference type="Pfam" id="PF00067">
    <property type="entry name" value="p450"/>
    <property type="match status" value="1"/>
</dbReference>
<comment type="cofactor">
    <cofactor evidence="10">
        <name>heme</name>
        <dbReference type="ChEBI" id="CHEBI:30413"/>
    </cofactor>
</comment>
<evidence type="ECO:0000256" key="11">
    <source>
        <dbReference type="RuleBase" id="RU000461"/>
    </source>
</evidence>
<dbReference type="GO" id="GO:0005506">
    <property type="term" value="F:iron ion binding"/>
    <property type="evidence" value="ECO:0007669"/>
    <property type="project" value="InterPro"/>
</dbReference>
<evidence type="ECO:0000256" key="8">
    <source>
        <dbReference type="ARBA" id="ARBA00023033"/>
    </source>
</evidence>
<keyword evidence="13" id="KW-1185">Reference proteome</keyword>
<keyword evidence="4 10" id="KW-0479">Metal-binding</keyword>
<dbReference type="PROSITE" id="PS00086">
    <property type="entry name" value="CYTOCHROME_P450"/>
    <property type="match status" value="1"/>
</dbReference>
<keyword evidence="9" id="KW-0472">Membrane</keyword>
<dbReference type="InterPro" id="IPR036396">
    <property type="entry name" value="Cyt_P450_sf"/>
</dbReference>
<evidence type="ECO:0000256" key="3">
    <source>
        <dbReference type="ARBA" id="ARBA00022692"/>
    </source>
</evidence>
<evidence type="ECO:0000256" key="7">
    <source>
        <dbReference type="ARBA" id="ARBA00023004"/>
    </source>
</evidence>
<accession>A0A8J5KVX8</accession>
<dbReference type="GO" id="GO:0016709">
    <property type="term" value="F:oxidoreductase activity, acting on paired donors, with incorporation or reduction of molecular oxygen, NAD(P)H as one donor, and incorporation of one atom of oxygen"/>
    <property type="evidence" value="ECO:0007669"/>
    <property type="project" value="TreeGrafter"/>
</dbReference>
<evidence type="ECO:0000256" key="5">
    <source>
        <dbReference type="ARBA" id="ARBA00022989"/>
    </source>
</evidence>
<evidence type="ECO:0000313" key="13">
    <source>
        <dbReference type="Proteomes" id="UP000734854"/>
    </source>
</evidence>
<dbReference type="InterPro" id="IPR051103">
    <property type="entry name" value="Plant_metabolite_P450s"/>
</dbReference>
<name>A0A8J5KVX8_ZINOF</name>
<keyword evidence="3" id="KW-0812">Transmembrane</keyword>
<dbReference type="PRINTS" id="PR00385">
    <property type="entry name" value="P450"/>
</dbReference>
<feature type="binding site" description="axial binding residue" evidence="10">
    <location>
        <position position="504"/>
    </location>
    <ligand>
        <name>heme</name>
        <dbReference type="ChEBI" id="CHEBI:30413"/>
    </ligand>
    <ligandPart>
        <name>Fe</name>
        <dbReference type="ChEBI" id="CHEBI:18248"/>
    </ligandPart>
</feature>
<dbReference type="AlphaFoldDB" id="A0A8J5KVX8"/>
<comment type="caution">
    <text evidence="12">The sequence shown here is derived from an EMBL/GenBank/DDBJ whole genome shotgun (WGS) entry which is preliminary data.</text>
</comment>
<evidence type="ECO:0000256" key="9">
    <source>
        <dbReference type="ARBA" id="ARBA00023136"/>
    </source>
</evidence>
<dbReference type="Proteomes" id="UP000734854">
    <property type="component" value="Unassembled WGS sequence"/>
</dbReference>
<dbReference type="InterPro" id="IPR002401">
    <property type="entry name" value="Cyt_P450_E_grp-I"/>
</dbReference>
<dbReference type="GO" id="GO:0020037">
    <property type="term" value="F:heme binding"/>
    <property type="evidence" value="ECO:0007669"/>
    <property type="project" value="InterPro"/>
</dbReference>
<comment type="similarity">
    <text evidence="11">Belongs to the cytochrome P450 family.</text>
</comment>
<evidence type="ECO:0000313" key="12">
    <source>
        <dbReference type="EMBL" id="KAG6491614.1"/>
    </source>
</evidence>
<reference evidence="12 13" key="1">
    <citation type="submission" date="2020-08" db="EMBL/GenBank/DDBJ databases">
        <title>Plant Genome Project.</title>
        <authorList>
            <person name="Zhang R.-G."/>
        </authorList>
    </citation>
    <scope>NUCLEOTIDE SEQUENCE [LARGE SCALE GENOMIC DNA]</scope>
    <source>
        <tissue evidence="12">Rhizome</tissue>
    </source>
</reference>
<dbReference type="PANTHER" id="PTHR24298:SF800">
    <property type="entry name" value="CYTOCHROME P450 89A2-RELATED"/>
    <property type="match status" value="1"/>
</dbReference>
<evidence type="ECO:0000256" key="6">
    <source>
        <dbReference type="ARBA" id="ARBA00023002"/>
    </source>
</evidence>
<evidence type="ECO:0008006" key="14">
    <source>
        <dbReference type="Google" id="ProtNLM"/>
    </source>
</evidence>
<comment type="subcellular location">
    <subcellularLocation>
        <location evidence="1">Membrane</location>
        <topology evidence="1">Single-pass membrane protein</topology>
    </subcellularLocation>
</comment>
<dbReference type="Gene3D" id="1.10.630.10">
    <property type="entry name" value="Cytochrome P450"/>
    <property type="match status" value="1"/>
</dbReference>
<keyword evidence="6 11" id="KW-0560">Oxidoreductase</keyword>
<dbReference type="GO" id="GO:0016020">
    <property type="term" value="C:membrane"/>
    <property type="evidence" value="ECO:0007669"/>
    <property type="project" value="UniProtKB-SubCell"/>
</dbReference>
<keyword evidence="5" id="KW-1133">Transmembrane helix</keyword>
<evidence type="ECO:0000256" key="4">
    <source>
        <dbReference type="ARBA" id="ARBA00022723"/>
    </source>
</evidence>
<dbReference type="PRINTS" id="PR00463">
    <property type="entry name" value="EP450I"/>
</dbReference>
<dbReference type="FunFam" id="1.10.630.10:FF:000012">
    <property type="entry name" value="Cytochrome P450 family protein"/>
    <property type="match status" value="1"/>
</dbReference>